<dbReference type="SMART" id="SM00382">
    <property type="entry name" value="AAA"/>
    <property type="match status" value="1"/>
</dbReference>
<dbReference type="InterPro" id="IPR051782">
    <property type="entry name" value="ABC_Transporter_VariousFunc"/>
</dbReference>
<keyword evidence="3 5" id="KW-0067">ATP-binding</keyword>
<reference evidence="5 6" key="1">
    <citation type="submission" date="2021-07" db="EMBL/GenBank/DDBJ databases">
        <title>Paenibacillus radiodurans sp. nov., isolated from the southeastern edge of Tengger Desert.</title>
        <authorList>
            <person name="Zhang G."/>
        </authorList>
    </citation>
    <scope>NUCLEOTIDE SEQUENCE [LARGE SCALE GENOMIC DNA]</scope>
    <source>
        <strain evidence="5 6">DT7-4</strain>
    </source>
</reference>
<gene>
    <name evidence="5" type="ORF">K0T92_16160</name>
</gene>
<dbReference type="Proteomes" id="UP000812277">
    <property type="component" value="Unassembled WGS sequence"/>
</dbReference>
<dbReference type="Gene3D" id="3.40.50.300">
    <property type="entry name" value="P-loop containing nucleotide triphosphate hydrolases"/>
    <property type="match status" value="1"/>
</dbReference>
<proteinExistence type="predicted"/>
<dbReference type="InterPro" id="IPR027417">
    <property type="entry name" value="P-loop_NTPase"/>
</dbReference>
<dbReference type="PANTHER" id="PTHR42939:SF1">
    <property type="entry name" value="ABC TRANSPORTER ATP-BINDING PROTEIN ALBC-RELATED"/>
    <property type="match status" value="1"/>
</dbReference>
<dbReference type="PROSITE" id="PS50893">
    <property type="entry name" value="ABC_TRANSPORTER_2"/>
    <property type="match status" value="1"/>
</dbReference>
<accession>A0ABS7D9M3</accession>
<dbReference type="RefSeq" id="WP_219873517.1">
    <property type="nucleotide sequence ID" value="NZ_JAHZIJ010000012.1"/>
</dbReference>
<evidence type="ECO:0000313" key="5">
    <source>
        <dbReference type="EMBL" id="MBW7476271.1"/>
    </source>
</evidence>
<dbReference type="SUPFAM" id="SSF52540">
    <property type="entry name" value="P-loop containing nucleoside triphosphate hydrolases"/>
    <property type="match status" value="1"/>
</dbReference>
<dbReference type="Pfam" id="PF00005">
    <property type="entry name" value="ABC_tran"/>
    <property type="match status" value="1"/>
</dbReference>
<keyword evidence="1" id="KW-0813">Transport</keyword>
<evidence type="ECO:0000313" key="6">
    <source>
        <dbReference type="Proteomes" id="UP000812277"/>
    </source>
</evidence>
<organism evidence="5 6">
    <name type="scientific">Paenibacillus oenotherae</name>
    <dbReference type="NCBI Taxonomy" id="1435645"/>
    <lineage>
        <taxon>Bacteria</taxon>
        <taxon>Bacillati</taxon>
        <taxon>Bacillota</taxon>
        <taxon>Bacilli</taxon>
        <taxon>Bacillales</taxon>
        <taxon>Paenibacillaceae</taxon>
        <taxon>Paenibacillus</taxon>
    </lineage>
</organism>
<evidence type="ECO:0000256" key="2">
    <source>
        <dbReference type="ARBA" id="ARBA00022741"/>
    </source>
</evidence>
<dbReference type="InterPro" id="IPR017871">
    <property type="entry name" value="ABC_transporter-like_CS"/>
</dbReference>
<protein>
    <submittedName>
        <fullName evidence="5">ABC transporter ATP-binding protein</fullName>
    </submittedName>
</protein>
<dbReference type="EMBL" id="JAHZIJ010000012">
    <property type="protein sequence ID" value="MBW7476271.1"/>
    <property type="molecule type" value="Genomic_DNA"/>
</dbReference>
<feature type="domain" description="ABC transporter" evidence="4">
    <location>
        <begin position="3"/>
        <end position="219"/>
    </location>
</feature>
<comment type="caution">
    <text evidence="5">The sequence shown here is derived from an EMBL/GenBank/DDBJ whole genome shotgun (WGS) entry which is preliminary data.</text>
</comment>
<evidence type="ECO:0000256" key="3">
    <source>
        <dbReference type="ARBA" id="ARBA00022840"/>
    </source>
</evidence>
<sequence>MTVKLNKVRGQAADGNAAGVIGPISMKLYPGLTGLVGANGAGKSILIGLLAQVWKPTAGNIVYEMNGLPLNAFEVRQYLGYVPQEIAIYSDMTVGAYLQYIAGLKCLDKWAVAATIRKMSEIFDIAAIRDERLGQLSVGQQRLVVIAQALLGNPAFLFLDEPFENLDIRQRRDLLGMLSEAAQHAVVLVSSHITEEMNREYDTIIKLVNGSIEEPAAEF</sequence>
<dbReference type="InterPro" id="IPR003439">
    <property type="entry name" value="ABC_transporter-like_ATP-bd"/>
</dbReference>
<evidence type="ECO:0000259" key="4">
    <source>
        <dbReference type="PROSITE" id="PS50893"/>
    </source>
</evidence>
<name>A0ABS7D9M3_9BACL</name>
<dbReference type="InterPro" id="IPR003593">
    <property type="entry name" value="AAA+_ATPase"/>
</dbReference>
<dbReference type="PROSITE" id="PS00211">
    <property type="entry name" value="ABC_TRANSPORTER_1"/>
    <property type="match status" value="1"/>
</dbReference>
<evidence type="ECO:0000256" key="1">
    <source>
        <dbReference type="ARBA" id="ARBA00022448"/>
    </source>
</evidence>
<dbReference type="GO" id="GO:0005524">
    <property type="term" value="F:ATP binding"/>
    <property type="evidence" value="ECO:0007669"/>
    <property type="project" value="UniProtKB-KW"/>
</dbReference>
<keyword evidence="2" id="KW-0547">Nucleotide-binding</keyword>
<keyword evidence="6" id="KW-1185">Reference proteome</keyword>
<dbReference type="PANTHER" id="PTHR42939">
    <property type="entry name" value="ABC TRANSPORTER ATP-BINDING PROTEIN ALBC-RELATED"/>
    <property type="match status" value="1"/>
</dbReference>